<protein>
    <submittedName>
        <fullName evidence="1">DUF1365 domain-containing protein</fullName>
    </submittedName>
</protein>
<proteinExistence type="predicted"/>
<gene>
    <name evidence="1" type="ORF">HND93_03360</name>
</gene>
<dbReference type="EMBL" id="JABFDB010000001">
    <property type="protein sequence ID" value="NYZ18738.1"/>
    <property type="molecule type" value="Genomic_DNA"/>
</dbReference>
<accession>A0ABX2T6G4</accession>
<evidence type="ECO:0000313" key="2">
    <source>
        <dbReference type="Proteomes" id="UP000584642"/>
    </source>
</evidence>
<dbReference type="InterPro" id="IPR010775">
    <property type="entry name" value="DUF1365"/>
</dbReference>
<evidence type="ECO:0000313" key="1">
    <source>
        <dbReference type="EMBL" id="NYZ18738.1"/>
    </source>
</evidence>
<dbReference type="Proteomes" id="UP000584642">
    <property type="component" value="Unassembled WGS sequence"/>
</dbReference>
<dbReference type="PANTHER" id="PTHR33973:SF4">
    <property type="entry name" value="OS07G0153300 PROTEIN"/>
    <property type="match status" value="1"/>
</dbReference>
<organism evidence="1 2">
    <name type="scientific">Azospirillum oleiclasticum</name>
    <dbReference type="NCBI Taxonomy" id="2735135"/>
    <lineage>
        <taxon>Bacteria</taxon>
        <taxon>Pseudomonadati</taxon>
        <taxon>Pseudomonadota</taxon>
        <taxon>Alphaproteobacteria</taxon>
        <taxon>Rhodospirillales</taxon>
        <taxon>Azospirillaceae</taxon>
        <taxon>Azospirillum</taxon>
    </lineage>
</organism>
<dbReference type="PANTHER" id="PTHR33973">
    <property type="entry name" value="OS07G0153300 PROTEIN"/>
    <property type="match status" value="1"/>
</dbReference>
<sequence>MDGAVSALYRGLVVHRRLRPVRHRLAYRVFSLLLDLDELPELDRRLRLFGHNRAAPISFHDRDHGPGDGRPLKPWVEGQLAAAGIAAGGPVRVLAFPRLWGFVFNPLTVYFCHRPDGTLAATLYEVNNTFGQRHSYLIPAATGEDGVVRQSCGKGFYVSPFMGMDTRYHFRIRPPGERLSVGIHQTGAEGDLLHASLTAEREPLTDSTLLAAVLRHPLMTLKVVAGIHWEALRLWRKGLRLRPRPPAPAVPVTIVPSSAEGAAP</sequence>
<dbReference type="Pfam" id="PF07103">
    <property type="entry name" value="DUF1365"/>
    <property type="match status" value="1"/>
</dbReference>
<name>A0ABX2T6G4_9PROT</name>
<comment type="caution">
    <text evidence="1">The sequence shown here is derived from an EMBL/GenBank/DDBJ whole genome shotgun (WGS) entry which is preliminary data.</text>
</comment>
<reference evidence="1 2" key="1">
    <citation type="submission" date="2020-05" db="EMBL/GenBank/DDBJ databases">
        <title>Azospirillum oleiclasticum sp. nov, a nitrogen-fixing and heavy crude oil-emulsifying bacterium isolated from the crude oil of Yumen Oilfield.</title>
        <authorList>
            <person name="Wu D."/>
            <person name="Cai M."/>
            <person name="Zhang X."/>
        </authorList>
    </citation>
    <scope>NUCLEOTIDE SEQUENCE [LARGE SCALE GENOMIC DNA]</scope>
    <source>
        <strain evidence="1 2">ROY-1-1-2</strain>
    </source>
</reference>
<dbReference type="RefSeq" id="WP_180280814.1">
    <property type="nucleotide sequence ID" value="NZ_JABFDB010000001.1"/>
</dbReference>
<keyword evidence="2" id="KW-1185">Reference proteome</keyword>